<name>A0A7J8SGQ7_GOSDV</name>
<sequence>MYDLCLVGCFVTASVVHFPTMRNTLENL</sequence>
<organism evidence="1 2">
    <name type="scientific">Gossypium davidsonii</name>
    <name type="common">Davidson's cotton</name>
    <name type="synonym">Gossypium klotzschianum subsp. davidsonii</name>
    <dbReference type="NCBI Taxonomy" id="34287"/>
    <lineage>
        <taxon>Eukaryota</taxon>
        <taxon>Viridiplantae</taxon>
        <taxon>Streptophyta</taxon>
        <taxon>Embryophyta</taxon>
        <taxon>Tracheophyta</taxon>
        <taxon>Spermatophyta</taxon>
        <taxon>Magnoliopsida</taxon>
        <taxon>eudicotyledons</taxon>
        <taxon>Gunneridae</taxon>
        <taxon>Pentapetalae</taxon>
        <taxon>rosids</taxon>
        <taxon>malvids</taxon>
        <taxon>Malvales</taxon>
        <taxon>Malvaceae</taxon>
        <taxon>Malvoideae</taxon>
        <taxon>Gossypium</taxon>
    </lineage>
</organism>
<dbReference type="AlphaFoldDB" id="A0A7J8SGQ7"/>
<keyword evidence="2" id="KW-1185">Reference proteome</keyword>
<gene>
    <name evidence="1" type="ORF">Godav_010480</name>
</gene>
<comment type="caution">
    <text evidence="1">The sequence shown here is derived from an EMBL/GenBank/DDBJ whole genome shotgun (WGS) entry which is preliminary data.</text>
</comment>
<accession>A0A7J8SGQ7</accession>
<evidence type="ECO:0000313" key="2">
    <source>
        <dbReference type="Proteomes" id="UP000593561"/>
    </source>
</evidence>
<proteinExistence type="predicted"/>
<evidence type="ECO:0000313" key="1">
    <source>
        <dbReference type="EMBL" id="MBA0625261.1"/>
    </source>
</evidence>
<dbReference type="Proteomes" id="UP000593561">
    <property type="component" value="Unassembled WGS sequence"/>
</dbReference>
<reference evidence="1 2" key="1">
    <citation type="journal article" date="2019" name="Genome Biol. Evol.">
        <title>Insights into the evolution of the New World diploid cottons (Gossypium, subgenus Houzingenia) based on genome sequencing.</title>
        <authorList>
            <person name="Grover C.E."/>
            <person name="Arick M.A. 2nd"/>
            <person name="Thrash A."/>
            <person name="Conover J.L."/>
            <person name="Sanders W.S."/>
            <person name="Peterson D.G."/>
            <person name="Frelichowski J.E."/>
            <person name="Scheffler J.A."/>
            <person name="Scheffler B.E."/>
            <person name="Wendel J.F."/>
        </authorList>
    </citation>
    <scope>NUCLEOTIDE SEQUENCE [LARGE SCALE GENOMIC DNA]</scope>
    <source>
        <strain evidence="1">27</strain>
        <tissue evidence="1">Leaf</tissue>
    </source>
</reference>
<protein>
    <submittedName>
        <fullName evidence="1">Uncharacterized protein</fullName>
    </submittedName>
</protein>
<dbReference type="EMBL" id="JABFAC010000009">
    <property type="protein sequence ID" value="MBA0625261.1"/>
    <property type="molecule type" value="Genomic_DNA"/>
</dbReference>